<evidence type="ECO:0000313" key="3">
    <source>
        <dbReference type="EMBL" id="SNB63295.1"/>
    </source>
</evidence>
<gene>
    <name evidence="3" type="ORF">SAMN07250955_103302</name>
</gene>
<dbReference type="Proteomes" id="UP000197065">
    <property type="component" value="Unassembled WGS sequence"/>
</dbReference>
<dbReference type="Pfam" id="PF06707">
    <property type="entry name" value="DUF1194"/>
    <property type="match status" value="1"/>
</dbReference>
<name>A0A212QUG0_9PROT</name>
<reference evidence="3 4" key="1">
    <citation type="submission" date="2017-06" db="EMBL/GenBank/DDBJ databases">
        <authorList>
            <person name="Kim H.J."/>
            <person name="Triplett B.A."/>
        </authorList>
    </citation>
    <scope>NUCLEOTIDE SEQUENCE [LARGE SCALE GENOMIC DNA]</scope>
    <source>
        <strain evidence="3 4">B29T1</strain>
    </source>
</reference>
<accession>A0A212QUG0</accession>
<evidence type="ECO:0000313" key="4">
    <source>
        <dbReference type="Proteomes" id="UP000197065"/>
    </source>
</evidence>
<evidence type="ECO:0000256" key="1">
    <source>
        <dbReference type="SAM" id="MobiDB-lite"/>
    </source>
</evidence>
<keyword evidence="4" id="KW-1185">Reference proteome</keyword>
<dbReference type="InterPro" id="IPR010607">
    <property type="entry name" value="DUF1194"/>
</dbReference>
<dbReference type="SUPFAM" id="SSF53300">
    <property type="entry name" value="vWA-like"/>
    <property type="match status" value="1"/>
</dbReference>
<proteinExistence type="predicted"/>
<dbReference type="RefSeq" id="WP_088560600.1">
    <property type="nucleotide sequence ID" value="NZ_FYEH01000003.1"/>
</dbReference>
<protein>
    <recommendedName>
        <fullName evidence="5">VWFA domain-containing protein</fullName>
    </recommendedName>
</protein>
<dbReference type="EMBL" id="FYEH01000003">
    <property type="protein sequence ID" value="SNB63295.1"/>
    <property type="molecule type" value="Genomic_DNA"/>
</dbReference>
<dbReference type="PROSITE" id="PS51257">
    <property type="entry name" value="PROKAR_LIPOPROTEIN"/>
    <property type="match status" value="1"/>
</dbReference>
<sequence>MRLSIACLAPLFLACPAHAEEAVDLELVLAVDISGSVDDEESKQQRDGYVAALSDPSVIEAIASNELGRIAVTYVEWSGPDQQEQVLGWTILDGAEAAQGLASRLAALPRARGMWTSIGVAVDFCRLLFDGNGLSAPRHVIDISGDGSNNRGPSAESARDRAIAAGIVINGVPIMNDRPQPWAMPTPNEMRLDRYYTENVIGGPGAFIVPAETFQDFRTAILAKLVREISREDRPASPPGRAVGQGLPVIAPAPNVRSLASR</sequence>
<dbReference type="OrthoDB" id="9792179at2"/>
<evidence type="ECO:0000256" key="2">
    <source>
        <dbReference type="SAM" id="SignalP"/>
    </source>
</evidence>
<dbReference type="InterPro" id="IPR036465">
    <property type="entry name" value="vWFA_dom_sf"/>
</dbReference>
<organism evidence="3 4">
    <name type="scientific">Arboricoccus pini</name>
    <dbReference type="NCBI Taxonomy" id="1963835"/>
    <lineage>
        <taxon>Bacteria</taxon>
        <taxon>Pseudomonadati</taxon>
        <taxon>Pseudomonadota</taxon>
        <taxon>Alphaproteobacteria</taxon>
        <taxon>Geminicoccales</taxon>
        <taxon>Geminicoccaceae</taxon>
        <taxon>Arboricoccus</taxon>
    </lineage>
</organism>
<dbReference type="AlphaFoldDB" id="A0A212QUG0"/>
<feature type="signal peptide" evidence="2">
    <location>
        <begin position="1"/>
        <end position="19"/>
    </location>
</feature>
<evidence type="ECO:0008006" key="5">
    <source>
        <dbReference type="Google" id="ProtNLM"/>
    </source>
</evidence>
<keyword evidence="2" id="KW-0732">Signal</keyword>
<dbReference type="Gene3D" id="3.40.50.410">
    <property type="entry name" value="von Willebrand factor, type A domain"/>
    <property type="match status" value="1"/>
</dbReference>
<feature type="region of interest" description="Disordered" evidence="1">
    <location>
        <begin position="231"/>
        <end position="262"/>
    </location>
</feature>
<feature type="chain" id="PRO_5012035767" description="VWFA domain-containing protein" evidence="2">
    <location>
        <begin position="20"/>
        <end position="262"/>
    </location>
</feature>